<feature type="region of interest" description="Disordered" evidence="1">
    <location>
        <begin position="1"/>
        <end position="20"/>
    </location>
</feature>
<evidence type="ECO:0000313" key="2">
    <source>
        <dbReference type="EMBL" id="MBI4252238.1"/>
    </source>
</evidence>
<reference evidence="2" key="1">
    <citation type="submission" date="2020-07" db="EMBL/GenBank/DDBJ databases">
        <title>Huge and variable diversity of episymbiotic CPR bacteria and DPANN archaea in groundwater ecosystems.</title>
        <authorList>
            <person name="He C.Y."/>
            <person name="Keren R."/>
            <person name="Whittaker M."/>
            <person name="Farag I.F."/>
            <person name="Doudna J."/>
            <person name="Cate J.H.D."/>
            <person name="Banfield J.F."/>
        </authorList>
    </citation>
    <scope>NUCLEOTIDE SEQUENCE</scope>
    <source>
        <strain evidence="2">NC_groundwater_1370_Ag_S-0.2um_69_93</strain>
    </source>
</reference>
<accession>A0A932ZUX9</accession>
<dbReference type="Proteomes" id="UP000752292">
    <property type="component" value="Unassembled WGS sequence"/>
</dbReference>
<gene>
    <name evidence="2" type="ORF">HY618_07235</name>
</gene>
<feature type="non-terminal residue" evidence="2">
    <location>
        <position position="48"/>
    </location>
</feature>
<dbReference type="EMBL" id="JACQRX010000316">
    <property type="protein sequence ID" value="MBI4252238.1"/>
    <property type="molecule type" value="Genomic_DNA"/>
</dbReference>
<proteinExistence type="predicted"/>
<evidence type="ECO:0000256" key="1">
    <source>
        <dbReference type="SAM" id="MobiDB-lite"/>
    </source>
</evidence>
<protein>
    <submittedName>
        <fullName evidence="2">Uncharacterized protein</fullName>
    </submittedName>
</protein>
<evidence type="ECO:0000313" key="3">
    <source>
        <dbReference type="Proteomes" id="UP000752292"/>
    </source>
</evidence>
<organism evidence="2 3">
    <name type="scientific">Tectimicrobiota bacterium</name>
    <dbReference type="NCBI Taxonomy" id="2528274"/>
    <lineage>
        <taxon>Bacteria</taxon>
        <taxon>Pseudomonadati</taxon>
        <taxon>Nitrospinota/Tectimicrobiota group</taxon>
        <taxon>Candidatus Tectimicrobiota</taxon>
    </lineage>
</organism>
<sequence>MTAERMSPGGPRREDGGEGFLSLSPRVRVIPVVHASGDFAQEARDRLL</sequence>
<name>A0A932ZUX9_UNCTE</name>
<comment type="caution">
    <text evidence="2">The sequence shown here is derived from an EMBL/GenBank/DDBJ whole genome shotgun (WGS) entry which is preliminary data.</text>
</comment>
<dbReference type="AlphaFoldDB" id="A0A932ZUX9"/>